<evidence type="ECO:0008006" key="4">
    <source>
        <dbReference type="Google" id="ProtNLM"/>
    </source>
</evidence>
<keyword evidence="3" id="KW-1185">Reference proteome</keyword>
<keyword evidence="1" id="KW-0812">Transmembrane</keyword>
<dbReference type="OMA" id="NIRTFTM"/>
<proteinExistence type="predicted"/>
<evidence type="ECO:0000313" key="2">
    <source>
        <dbReference type="EMBL" id="EGR34151.1"/>
    </source>
</evidence>
<dbReference type="RefSeq" id="XP_004039455.1">
    <property type="nucleotide sequence ID" value="XM_004039407.1"/>
</dbReference>
<feature type="transmembrane region" description="Helical" evidence="1">
    <location>
        <begin position="94"/>
        <end position="116"/>
    </location>
</feature>
<dbReference type="Proteomes" id="UP000008983">
    <property type="component" value="Unassembled WGS sequence"/>
</dbReference>
<dbReference type="eggNOG" id="ENOG502SQU1">
    <property type="taxonomic scope" value="Eukaryota"/>
</dbReference>
<organism evidence="2 3">
    <name type="scientific">Ichthyophthirius multifiliis</name>
    <name type="common">White spot disease agent</name>
    <name type="synonym">Ich</name>
    <dbReference type="NCBI Taxonomy" id="5932"/>
    <lineage>
        <taxon>Eukaryota</taxon>
        <taxon>Sar</taxon>
        <taxon>Alveolata</taxon>
        <taxon>Ciliophora</taxon>
        <taxon>Intramacronucleata</taxon>
        <taxon>Oligohymenophorea</taxon>
        <taxon>Hymenostomatida</taxon>
        <taxon>Ophryoglenina</taxon>
        <taxon>Ichthyophthirius</taxon>
    </lineage>
</organism>
<evidence type="ECO:0000256" key="1">
    <source>
        <dbReference type="SAM" id="Phobius"/>
    </source>
</evidence>
<keyword evidence="1" id="KW-0472">Membrane</keyword>
<evidence type="ECO:0000313" key="3">
    <source>
        <dbReference type="Proteomes" id="UP000008983"/>
    </source>
</evidence>
<reference evidence="2 3" key="1">
    <citation type="submission" date="2011-07" db="EMBL/GenBank/DDBJ databases">
        <authorList>
            <person name="Coyne R."/>
            <person name="Brami D."/>
            <person name="Johnson J."/>
            <person name="Hostetler J."/>
            <person name="Hannick L."/>
            <person name="Clark T."/>
            <person name="Cassidy-Hanley D."/>
            <person name="Inman J."/>
        </authorList>
    </citation>
    <scope>NUCLEOTIDE SEQUENCE [LARGE SCALE GENOMIC DNA]</scope>
    <source>
        <strain evidence="2 3">G5</strain>
    </source>
</reference>
<protein>
    <recommendedName>
        <fullName evidence="4">Transmembrane protein</fullName>
    </recommendedName>
</protein>
<gene>
    <name evidence="2" type="ORF">IMG5_022500</name>
</gene>
<dbReference type="OrthoDB" id="285309at2759"/>
<sequence length="146" mass="16580">MGADPRQTSKQIEVLFLAVAWISSMCCLIRTDFNFAFSLFGYYLWISRDDKANSMMLIIMNAVLILVDIIWLLAVSSVWTTQTNNDAWNSLRGLHIFALIFSVVNVIIKIIITILINSYRSTQNNDYVSNIQGQNPQLGGYSIVQH</sequence>
<dbReference type="AlphaFoldDB" id="G0QKV1"/>
<dbReference type="InParanoid" id="G0QKV1"/>
<feature type="transmembrane region" description="Helical" evidence="1">
    <location>
        <begin position="57"/>
        <end position="74"/>
    </location>
</feature>
<keyword evidence="1" id="KW-1133">Transmembrane helix</keyword>
<name>G0QKV1_ICHMU</name>
<feature type="transmembrane region" description="Helical" evidence="1">
    <location>
        <begin position="20"/>
        <end position="45"/>
    </location>
</feature>
<accession>G0QKV1</accession>
<dbReference type="EMBL" id="GL983197">
    <property type="protein sequence ID" value="EGR34151.1"/>
    <property type="molecule type" value="Genomic_DNA"/>
</dbReference>
<dbReference type="GeneID" id="14910343"/>